<proteinExistence type="predicted"/>
<reference evidence="2 3" key="1">
    <citation type="submission" date="2019-07" db="EMBL/GenBank/DDBJ databases">
        <title>WGS assembly of Gossypium tomentosum.</title>
        <authorList>
            <person name="Chen Z.J."/>
            <person name="Sreedasyam A."/>
            <person name="Ando A."/>
            <person name="Song Q."/>
            <person name="De L."/>
            <person name="Hulse-Kemp A."/>
            <person name="Ding M."/>
            <person name="Ye W."/>
            <person name="Kirkbride R."/>
            <person name="Jenkins J."/>
            <person name="Plott C."/>
            <person name="Lovell J."/>
            <person name="Lin Y.-M."/>
            <person name="Vaughn R."/>
            <person name="Liu B."/>
            <person name="Li W."/>
            <person name="Simpson S."/>
            <person name="Scheffler B."/>
            <person name="Saski C."/>
            <person name="Grover C."/>
            <person name="Hu G."/>
            <person name="Conover J."/>
            <person name="Carlson J."/>
            <person name="Shu S."/>
            <person name="Boston L."/>
            <person name="Williams M."/>
            <person name="Peterson D."/>
            <person name="Mcgee K."/>
            <person name="Jones D."/>
            <person name="Wendel J."/>
            <person name="Stelly D."/>
            <person name="Grimwood J."/>
            <person name="Schmutz J."/>
        </authorList>
    </citation>
    <scope>NUCLEOTIDE SEQUENCE [LARGE SCALE GENOMIC DNA]</scope>
    <source>
        <strain evidence="2">7179.01</strain>
    </source>
</reference>
<dbReference type="PANTHER" id="PTHR31933:SF9">
    <property type="entry name" value="O-FUCOSYLTRANSFERASE 2"/>
    <property type="match status" value="1"/>
</dbReference>
<sequence>MGDSVPQHSSPSSQPPSRLPSPAMLRSEGLCPLTPEEAILMLAALGFNLTRENLLSSIELEPFKNFSSQLAAMDFFAYTAVDTFAITDSGSQLSSLKSRHRIYYGGGRMPTIHPNKRRLVDIFIKNNTIEWKVFEQRVRKAVKQIKHVQSRPKARSVYWYPQCKECICRTY</sequence>
<accession>A0A5D2JFN7</accession>
<dbReference type="Proteomes" id="UP000322667">
    <property type="component" value="Chromosome D09"/>
</dbReference>
<dbReference type="PANTHER" id="PTHR31933">
    <property type="entry name" value="O-FUCOSYLTRANSFERASE 2-RELATED"/>
    <property type="match status" value="1"/>
</dbReference>
<keyword evidence="3" id="KW-1185">Reference proteome</keyword>
<organism evidence="2 3">
    <name type="scientific">Gossypium tomentosum</name>
    <name type="common">Hawaiian cotton</name>
    <name type="synonym">Gossypium sandvicense</name>
    <dbReference type="NCBI Taxonomy" id="34277"/>
    <lineage>
        <taxon>Eukaryota</taxon>
        <taxon>Viridiplantae</taxon>
        <taxon>Streptophyta</taxon>
        <taxon>Embryophyta</taxon>
        <taxon>Tracheophyta</taxon>
        <taxon>Spermatophyta</taxon>
        <taxon>Magnoliopsida</taxon>
        <taxon>eudicotyledons</taxon>
        <taxon>Gunneridae</taxon>
        <taxon>Pentapetalae</taxon>
        <taxon>rosids</taxon>
        <taxon>malvids</taxon>
        <taxon>Malvales</taxon>
        <taxon>Malvaceae</taxon>
        <taxon>Malvoideae</taxon>
        <taxon>Gossypium</taxon>
    </lineage>
</organism>
<feature type="region of interest" description="Disordered" evidence="1">
    <location>
        <begin position="1"/>
        <end position="27"/>
    </location>
</feature>
<feature type="compositionally biased region" description="Low complexity" evidence="1">
    <location>
        <begin position="1"/>
        <end position="12"/>
    </location>
</feature>
<protein>
    <recommendedName>
        <fullName evidence="4">O-fucosyltransferase family protein</fullName>
    </recommendedName>
</protein>
<evidence type="ECO:0008006" key="4">
    <source>
        <dbReference type="Google" id="ProtNLM"/>
    </source>
</evidence>
<evidence type="ECO:0000313" key="2">
    <source>
        <dbReference type="EMBL" id="TYH53235.1"/>
    </source>
</evidence>
<dbReference type="InterPro" id="IPR052272">
    <property type="entry name" value="GT106_glycosyltransferase"/>
</dbReference>
<dbReference type="AlphaFoldDB" id="A0A5D2JFN7"/>
<gene>
    <name evidence="2" type="ORF">ES332_D09G084900v1</name>
</gene>
<evidence type="ECO:0000313" key="3">
    <source>
        <dbReference type="Proteomes" id="UP000322667"/>
    </source>
</evidence>
<evidence type="ECO:0000256" key="1">
    <source>
        <dbReference type="SAM" id="MobiDB-lite"/>
    </source>
</evidence>
<name>A0A5D2JFN7_GOSTO</name>
<dbReference type="EMBL" id="CM017631">
    <property type="protein sequence ID" value="TYH53235.1"/>
    <property type="molecule type" value="Genomic_DNA"/>
</dbReference>